<dbReference type="EnsemblMetazoa" id="GBRI001000-RA">
    <property type="protein sequence ID" value="GBRI001000-PA"/>
    <property type="gene ID" value="GBRI001000"/>
</dbReference>
<protein>
    <submittedName>
        <fullName evidence="2">Uncharacterized protein</fullName>
    </submittedName>
</protein>
<reference evidence="3" key="1">
    <citation type="submission" date="2014-03" db="EMBL/GenBank/DDBJ databases">
        <authorList>
            <person name="Aksoy S."/>
            <person name="Warren W."/>
            <person name="Wilson R.K."/>
        </authorList>
    </citation>
    <scope>NUCLEOTIDE SEQUENCE [LARGE SCALE GENOMIC DNA]</scope>
    <source>
        <strain evidence="3">IAEA</strain>
    </source>
</reference>
<proteinExistence type="predicted"/>
<reference evidence="2" key="2">
    <citation type="submission" date="2020-05" db="UniProtKB">
        <authorList>
            <consortium name="EnsemblMetazoa"/>
        </authorList>
    </citation>
    <scope>IDENTIFICATION</scope>
    <source>
        <strain evidence="2">IAEA</strain>
    </source>
</reference>
<dbReference type="AlphaFoldDB" id="A0A1A9VZY9"/>
<keyword evidence="1" id="KW-0472">Membrane</keyword>
<keyword evidence="3" id="KW-1185">Reference proteome</keyword>
<evidence type="ECO:0000313" key="2">
    <source>
        <dbReference type="EnsemblMetazoa" id="GBRI001000-PA"/>
    </source>
</evidence>
<keyword evidence="1" id="KW-0812">Transmembrane</keyword>
<organism evidence="2 3">
    <name type="scientific">Glossina brevipalpis</name>
    <dbReference type="NCBI Taxonomy" id="37001"/>
    <lineage>
        <taxon>Eukaryota</taxon>
        <taxon>Metazoa</taxon>
        <taxon>Ecdysozoa</taxon>
        <taxon>Arthropoda</taxon>
        <taxon>Hexapoda</taxon>
        <taxon>Insecta</taxon>
        <taxon>Pterygota</taxon>
        <taxon>Neoptera</taxon>
        <taxon>Endopterygota</taxon>
        <taxon>Diptera</taxon>
        <taxon>Brachycera</taxon>
        <taxon>Muscomorpha</taxon>
        <taxon>Hippoboscoidea</taxon>
        <taxon>Glossinidae</taxon>
        <taxon>Glossina</taxon>
    </lineage>
</organism>
<name>A0A1A9VZY9_9MUSC</name>
<dbReference type="Proteomes" id="UP000091820">
    <property type="component" value="Unassembled WGS sequence"/>
</dbReference>
<evidence type="ECO:0000313" key="3">
    <source>
        <dbReference type="Proteomes" id="UP000091820"/>
    </source>
</evidence>
<sequence>MTSLHIKSVRSPRIQTISELDVSYVLPQHVIEESWRNGIAVNILQRISLNPTRETINNCDNVALLFRQRQRIRKIRMDMFESISRYPYDYCFILLMNLAFLALLTLTRSGIEFVTHGGLENSQNVSQISSKFKTLISKGQERLFASTLAFPPMYRMLLMH</sequence>
<accession>A0A1A9VZY9</accession>
<dbReference type="VEuPathDB" id="VectorBase:GBRI001000"/>
<feature type="transmembrane region" description="Helical" evidence="1">
    <location>
        <begin position="86"/>
        <end position="106"/>
    </location>
</feature>
<keyword evidence="1" id="KW-1133">Transmembrane helix</keyword>
<evidence type="ECO:0000256" key="1">
    <source>
        <dbReference type="SAM" id="Phobius"/>
    </source>
</evidence>